<evidence type="ECO:0000259" key="1">
    <source>
        <dbReference type="Pfam" id="PF08241"/>
    </source>
</evidence>
<dbReference type="PANTHER" id="PTHR43036:SF2">
    <property type="entry name" value="OS04G0481300 PROTEIN"/>
    <property type="match status" value="1"/>
</dbReference>
<evidence type="ECO:0000313" key="2">
    <source>
        <dbReference type="EMBL" id="MCQ8241619.1"/>
    </source>
</evidence>
<dbReference type="Gene3D" id="3.40.50.150">
    <property type="entry name" value="Vaccinia Virus protein VP39"/>
    <property type="match status" value="1"/>
</dbReference>
<dbReference type="GO" id="GO:0008168">
    <property type="term" value="F:methyltransferase activity"/>
    <property type="evidence" value="ECO:0007669"/>
    <property type="project" value="UniProtKB-KW"/>
</dbReference>
<protein>
    <submittedName>
        <fullName evidence="2">Class I SAM-dependent methyltransferase</fullName>
    </submittedName>
</protein>
<proteinExistence type="predicted"/>
<dbReference type="InterPro" id="IPR013216">
    <property type="entry name" value="Methyltransf_11"/>
</dbReference>
<evidence type="ECO:0000313" key="3">
    <source>
        <dbReference type="Proteomes" id="UP001524547"/>
    </source>
</evidence>
<keyword evidence="3" id="KW-1185">Reference proteome</keyword>
<dbReference type="EMBL" id="JAMZEJ010000007">
    <property type="protein sequence ID" value="MCQ8241619.1"/>
    <property type="molecule type" value="Genomic_DNA"/>
</dbReference>
<reference evidence="2 3" key="1">
    <citation type="submission" date="2022-06" db="EMBL/GenBank/DDBJ databases">
        <title>Rhizosaccharibacter gen. nov. sp. nov. KSS12, endophytic bacteria isolated from sugarcane.</title>
        <authorList>
            <person name="Pitiwittayakul N."/>
        </authorList>
    </citation>
    <scope>NUCLEOTIDE SEQUENCE [LARGE SCALE GENOMIC DNA]</scope>
    <source>
        <strain evidence="2 3">KSS12</strain>
    </source>
</reference>
<dbReference type="PANTHER" id="PTHR43036">
    <property type="entry name" value="OSJNBB0011N17.9 PROTEIN"/>
    <property type="match status" value="1"/>
</dbReference>
<sequence>MSDLDGFHPQAFTRADPEPDALFYASPRFVEHLDAGAIAAVTQLYRTVLPEGGTVLDLMSSWISHLPPEMDFERVIGHGMNQEELDANERLDERFVRDLNLAPSLPLADRSLDAALCCAAVQYLTAPVGVFREVKRMLRPGAPFVITFSDRFFPTKAVALWQALDDADRLKLLDVLLKRAGFDLIETGSVLPPPDDPAWRDPIHAVVARVSAEPDQVSDRDRPAP</sequence>
<organism evidence="2 3">
    <name type="scientific">Rhizosaccharibacter radicis</name>
    <dbReference type="NCBI Taxonomy" id="2782605"/>
    <lineage>
        <taxon>Bacteria</taxon>
        <taxon>Pseudomonadati</taxon>
        <taxon>Pseudomonadota</taxon>
        <taxon>Alphaproteobacteria</taxon>
        <taxon>Acetobacterales</taxon>
        <taxon>Acetobacteraceae</taxon>
        <taxon>Rhizosaccharibacter</taxon>
    </lineage>
</organism>
<keyword evidence="2" id="KW-0489">Methyltransferase</keyword>
<gene>
    <name evidence="2" type="ORF">NFI88_12300</name>
</gene>
<comment type="caution">
    <text evidence="2">The sequence shown here is derived from an EMBL/GenBank/DDBJ whole genome shotgun (WGS) entry which is preliminary data.</text>
</comment>
<dbReference type="Pfam" id="PF08241">
    <property type="entry name" value="Methyltransf_11"/>
    <property type="match status" value="1"/>
</dbReference>
<name>A0ABT1W0W6_9PROT</name>
<feature type="domain" description="Methyltransferase type 11" evidence="1">
    <location>
        <begin position="74"/>
        <end position="146"/>
    </location>
</feature>
<accession>A0ABT1W0W6</accession>
<dbReference type="GO" id="GO:0032259">
    <property type="term" value="P:methylation"/>
    <property type="evidence" value="ECO:0007669"/>
    <property type="project" value="UniProtKB-KW"/>
</dbReference>
<dbReference type="SUPFAM" id="SSF53335">
    <property type="entry name" value="S-adenosyl-L-methionine-dependent methyltransferases"/>
    <property type="match status" value="1"/>
</dbReference>
<dbReference type="RefSeq" id="WP_422920365.1">
    <property type="nucleotide sequence ID" value="NZ_JAMZEJ010000007.1"/>
</dbReference>
<dbReference type="InterPro" id="IPR029063">
    <property type="entry name" value="SAM-dependent_MTases_sf"/>
</dbReference>
<keyword evidence="2" id="KW-0808">Transferase</keyword>
<dbReference type="Proteomes" id="UP001524547">
    <property type="component" value="Unassembled WGS sequence"/>
</dbReference>